<keyword evidence="3" id="KW-1003">Cell membrane</keyword>
<dbReference type="RefSeq" id="WP_307237438.1">
    <property type="nucleotide sequence ID" value="NZ_JAUSVF010000007.1"/>
</dbReference>
<evidence type="ECO:0000256" key="6">
    <source>
        <dbReference type="ARBA" id="ARBA00022989"/>
    </source>
</evidence>
<feature type="transmembrane region" description="Helical" evidence="9">
    <location>
        <begin position="254"/>
        <end position="275"/>
    </location>
</feature>
<keyword evidence="4 9" id="KW-0812">Transmembrane</keyword>
<evidence type="ECO:0000256" key="5">
    <source>
        <dbReference type="ARBA" id="ARBA00022970"/>
    </source>
</evidence>
<protein>
    <submittedName>
        <fullName evidence="10">Branched-chain amino acid transport system permease protein</fullName>
    </submittedName>
</protein>
<keyword evidence="5" id="KW-0029">Amino-acid transport</keyword>
<dbReference type="InterPro" id="IPR052157">
    <property type="entry name" value="BCAA_transport_permease"/>
</dbReference>
<evidence type="ECO:0000256" key="9">
    <source>
        <dbReference type="SAM" id="Phobius"/>
    </source>
</evidence>
<keyword evidence="6 9" id="KW-1133">Transmembrane helix</keyword>
<keyword evidence="7 9" id="KW-0472">Membrane</keyword>
<evidence type="ECO:0000256" key="8">
    <source>
        <dbReference type="ARBA" id="ARBA00037998"/>
    </source>
</evidence>
<comment type="caution">
    <text evidence="10">The sequence shown here is derived from an EMBL/GenBank/DDBJ whole genome shotgun (WGS) entry which is preliminary data.</text>
</comment>
<evidence type="ECO:0000256" key="4">
    <source>
        <dbReference type="ARBA" id="ARBA00022692"/>
    </source>
</evidence>
<dbReference type="CDD" id="cd06582">
    <property type="entry name" value="TM_PBP1_LivH_like"/>
    <property type="match status" value="1"/>
</dbReference>
<evidence type="ECO:0000256" key="1">
    <source>
        <dbReference type="ARBA" id="ARBA00004651"/>
    </source>
</evidence>
<evidence type="ECO:0000313" key="11">
    <source>
        <dbReference type="Proteomes" id="UP001230207"/>
    </source>
</evidence>
<keyword evidence="11" id="KW-1185">Reference proteome</keyword>
<dbReference type="EMBL" id="JAUSVF010000007">
    <property type="protein sequence ID" value="MDQ0324093.1"/>
    <property type="molecule type" value="Genomic_DNA"/>
</dbReference>
<feature type="transmembrane region" description="Helical" evidence="9">
    <location>
        <begin position="46"/>
        <end position="75"/>
    </location>
</feature>
<dbReference type="PANTHER" id="PTHR11795:SF452">
    <property type="entry name" value="ABC TRANSPORTER PERMEASE PROTEIN"/>
    <property type="match status" value="1"/>
</dbReference>
<comment type="subcellular location">
    <subcellularLocation>
        <location evidence="1">Cell membrane</location>
        <topology evidence="1">Multi-pass membrane protein</topology>
    </subcellularLocation>
</comment>
<keyword evidence="2" id="KW-0813">Transport</keyword>
<comment type="similarity">
    <text evidence="8">Belongs to the binding-protein-dependent transport system permease family. LivHM subfamily.</text>
</comment>
<name>A0ABU0C0N9_9HYPH</name>
<dbReference type="Proteomes" id="UP001230207">
    <property type="component" value="Unassembled WGS sequence"/>
</dbReference>
<dbReference type="InterPro" id="IPR001851">
    <property type="entry name" value="ABC_transp_permease"/>
</dbReference>
<evidence type="ECO:0000256" key="2">
    <source>
        <dbReference type="ARBA" id="ARBA00022448"/>
    </source>
</evidence>
<evidence type="ECO:0000313" key="10">
    <source>
        <dbReference type="EMBL" id="MDQ0324093.1"/>
    </source>
</evidence>
<feature type="transmembrane region" description="Helical" evidence="9">
    <location>
        <begin position="12"/>
        <end position="34"/>
    </location>
</feature>
<dbReference type="Pfam" id="PF02653">
    <property type="entry name" value="BPD_transp_2"/>
    <property type="match status" value="1"/>
</dbReference>
<gene>
    <name evidence="10" type="ORF">QO002_006300</name>
</gene>
<feature type="transmembrane region" description="Helical" evidence="9">
    <location>
        <begin position="140"/>
        <end position="159"/>
    </location>
</feature>
<sequence>MEQVIINGAILSANYALIALGLTLIFSIMNVLNFAHGQMFMIGGLVVYWVCTVYQMPYGVGLAAAAIGVGAVGMAMERGLFQRVMGSATREENSMLLAVGTAFLLENAALYLFGEKQRGIPPMVQGVYRIGSAFLPANRLMVFVISLLLIVVVLSFVYYTRTGRAMRALAQDRAATTLMGVDVGRISMFGFGLGAALAATAGGLLISVSGVNAGIGTAISTKAFIMIMIGGAGVIGGALLGAVVLGFAEAIGYALFPGSVTYLIIFVALIAFLLVRPQGIMGKPWG</sequence>
<evidence type="ECO:0000256" key="7">
    <source>
        <dbReference type="ARBA" id="ARBA00023136"/>
    </source>
</evidence>
<proteinExistence type="inferred from homology"/>
<accession>A0ABU0C0N9</accession>
<dbReference type="PANTHER" id="PTHR11795">
    <property type="entry name" value="BRANCHED-CHAIN AMINO ACID TRANSPORT SYSTEM PERMEASE PROTEIN LIVH"/>
    <property type="match status" value="1"/>
</dbReference>
<feature type="transmembrane region" description="Helical" evidence="9">
    <location>
        <begin position="188"/>
        <end position="211"/>
    </location>
</feature>
<feature type="transmembrane region" description="Helical" evidence="9">
    <location>
        <begin position="223"/>
        <end position="248"/>
    </location>
</feature>
<reference evidence="10 11" key="1">
    <citation type="submission" date="2023-07" db="EMBL/GenBank/DDBJ databases">
        <title>Genomic Encyclopedia of Type Strains, Phase IV (KMG-IV): sequencing the most valuable type-strain genomes for metagenomic binning, comparative biology and taxonomic classification.</title>
        <authorList>
            <person name="Goeker M."/>
        </authorList>
    </citation>
    <scope>NUCLEOTIDE SEQUENCE [LARGE SCALE GENOMIC DNA]</scope>
    <source>
        <strain evidence="10 11">DSM 1112</strain>
    </source>
</reference>
<evidence type="ECO:0000256" key="3">
    <source>
        <dbReference type="ARBA" id="ARBA00022475"/>
    </source>
</evidence>
<organism evidence="10 11">
    <name type="scientific">Pararhizobium capsulatum DSM 1112</name>
    <dbReference type="NCBI Taxonomy" id="1121113"/>
    <lineage>
        <taxon>Bacteria</taxon>
        <taxon>Pseudomonadati</taxon>
        <taxon>Pseudomonadota</taxon>
        <taxon>Alphaproteobacteria</taxon>
        <taxon>Hyphomicrobiales</taxon>
        <taxon>Rhizobiaceae</taxon>
        <taxon>Rhizobium/Agrobacterium group</taxon>
        <taxon>Pararhizobium</taxon>
    </lineage>
</organism>
<feature type="transmembrane region" description="Helical" evidence="9">
    <location>
        <begin position="95"/>
        <end position="113"/>
    </location>
</feature>